<dbReference type="GO" id="GO:0007165">
    <property type="term" value="P:signal transduction"/>
    <property type="evidence" value="ECO:0007669"/>
    <property type="project" value="InterPro"/>
</dbReference>
<dbReference type="InterPro" id="IPR032675">
    <property type="entry name" value="LRR_dom_sf"/>
</dbReference>
<evidence type="ECO:0000256" key="13">
    <source>
        <dbReference type="SAM" id="Phobius"/>
    </source>
</evidence>
<feature type="transmembrane region" description="Helical" evidence="13">
    <location>
        <begin position="516"/>
        <end position="536"/>
    </location>
</feature>
<evidence type="ECO:0000313" key="17">
    <source>
        <dbReference type="Proteomes" id="UP001186944"/>
    </source>
</evidence>
<name>A0AA88XTU4_PINIB</name>
<dbReference type="Pfam" id="PF13855">
    <property type="entry name" value="LRR_8"/>
    <property type="match status" value="4"/>
</dbReference>
<keyword evidence="3" id="KW-0399">Innate immunity</keyword>
<dbReference type="EMBL" id="VSWD01000010">
    <property type="protein sequence ID" value="KAK3090277.1"/>
    <property type="molecule type" value="Genomic_DNA"/>
</dbReference>
<reference evidence="16" key="1">
    <citation type="submission" date="2019-08" db="EMBL/GenBank/DDBJ databases">
        <title>The improved chromosome-level genome for the pearl oyster Pinctada fucata martensii using PacBio sequencing and Hi-C.</title>
        <authorList>
            <person name="Zheng Z."/>
        </authorList>
    </citation>
    <scope>NUCLEOTIDE SEQUENCE</scope>
    <source>
        <strain evidence="16">ZZ-2019</strain>
        <tissue evidence="16">Adductor muscle</tissue>
    </source>
</reference>
<comment type="caution">
    <text evidence="16">The sequence shown here is derived from an EMBL/GenBank/DDBJ whole genome shotgun (WGS) entry which is preliminary data.</text>
</comment>
<evidence type="ECO:0000256" key="12">
    <source>
        <dbReference type="ARBA" id="ARBA00023180"/>
    </source>
</evidence>
<keyword evidence="6 14" id="KW-0732">Signal</keyword>
<keyword evidence="9 13" id="KW-1133">Transmembrane helix</keyword>
<evidence type="ECO:0000256" key="4">
    <source>
        <dbReference type="ARBA" id="ARBA00022614"/>
    </source>
</evidence>
<dbReference type="AlphaFoldDB" id="A0AA88XTU4"/>
<evidence type="ECO:0000256" key="11">
    <source>
        <dbReference type="ARBA" id="ARBA00023170"/>
    </source>
</evidence>
<sequence length="705" mass="81412">MINSLHIVIGLRSILVFKAVLISIGRGAQIQRDCPDDICNYGSHGHVSCRGLGLDYIPRLPNDTEVLDLSDNIFNSLNNITFQNISGLPIRDLSLSNCNISEIEEDSFTSLPLIETLDLSRNTFTSNSSILKIGLASLNRSKIKTLNLSSQALGSMSLRLDTFDGLSGTLLETLILRDGYLEKIEEDIFSKLKYLTTLDVSNNNIRDIKLKGLRNLTTLVMNKNRLYKIPRFCKKRPIINLVPNLKYLFLSNNHISDLRKPARYGTCLPQLKKLYLTFNPIGVIHAEQFLPLKSLEVLDLDFMLVLGLSIERHAFSSSSLKMIRLGAFKHIVTDQQLNMFENCSSLQKLEMTNIKLNKLSDKDMRKLFRPILNLTLLAIRYAFLSYVPSIVSEMRNLERLSLYNNYISHWTPDTFQSLTKLIYINLKGNRITVVNETSFPKTILSQIEKLILIYNPFSCTCDNYWFINWAKKNREKLLNNFPDTFKCYSPPNLNDRPMSWYNPNYLECRGLQPYETAIVVAGTILLVFLTAGLLYIRYRWHLRYYIYLLRSKKEKYQILHSDEFKYDAFVAYTSDDRSWVISNLMAVLEGQHNFSLCLHERDFLPGKTIIDQISTTIKHSRKVILVLSNNFAKSQWCQYEILLAQHRFLEEGGNSLILILLDEIKGKYMTNCLGMLLRTMTYITWTDNAEGKKLFWHKMILSMNS</sequence>
<evidence type="ECO:0000313" key="16">
    <source>
        <dbReference type="EMBL" id="KAK3090277.1"/>
    </source>
</evidence>
<dbReference type="SMART" id="SM00369">
    <property type="entry name" value="LRR_TYP"/>
    <property type="match status" value="7"/>
</dbReference>
<dbReference type="PRINTS" id="PR01537">
    <property type="entry name" value="INTRLKN1R1F"/>
</dbReference>
<dbReference type="Proteomes" id="UP001186944">
    <property type="component" value="Unassembled WGS sequence"/>
</dbReference>
<evidence type="ECO:0000256" key="3">
    <source>
        <dbReference type="ARBA" id="ARBA00022588"/>
    </source>
</evidence>
<comment type="similarity">
    <text evidence="2">Belongs to the Toll-like receptor family.</text>
</comment>
<keyword evidence="5 13" id="KW-0812">Transmembrane</keyword>
<evidence type="ECO:0000259" key="15">
    <source>
        <dbReference type="PROSITE" id="PS50104"/>
    </source>
</evidence>
<keyword evidence="4" id="KW-0433">Leucine-rich repeat</keyword>
<keyword evidence="17" id="KW-1185">Reference proteome</keyword>
<gene>
    <name evidence="16" type="ORF">FSP39_010587</name>
</gene>
<dbReference type="InterPro" id="IPR001611">
    <property type="entry name" value="Leu-rich_rpt"/>
</dbReference>
<dbReference type="PANTHER" id="PTHR24365">
    <property type="entry name" value="TOLL-LIKE RECEPTOR"/>
    <property type="match status" value="1"/>
</dbReference>
<keyword evidence="12" id="KW-0325">Glycoprotein</keyword>
<dbReference type="InterPro" id="IPR003591">
    <property type="entry name" value="Leu-rich_rpt_typical-subtyp"/>
</dbReference>
<evidence type="ECO:0000256" key="10">
    <source>
        <dbReference type="ARBA" id="ARBA00023136"/>
    </source>
</evidence>
<feature type="signal peptide" evidence="14">
    <location>
        <begin position="1"/>
        <end position="27"/>
    </location>
</feature>
<dbReference type="PANTHER" id="PTHR24365:SF530">
    <property type="entry name" value="MSTPROX-RELATED"/>
    <property type="match status" value="1"/>
</dbReference>
<evidence type="ECO:0000256" key="5">
    <source>
        <dbReference type="ARBA" id="ARBA00022692"/>
    </source>
</evidence>
<keyword evidence="8" id="KW-0391">Immunity</keyword>
<dbReference type="Pfam" id="PF01582">
    <property type="entry name" value="TIR"/>
    <property type="match status" value="1"/>
</dbReference>
<dbReference type="GO" id="GO:0045087">
    <property type="term" value="P:innate immune response"/>
    <property type="evidence" value="ECO:0007669"/>
    <property type="project" value="UniProtKB-KW"/>
</dbReference>
<keyword evidence="11" id="KW-0675">Receptor</keyword>
<organism evidence="16 17">
    <name type="scientific">Pinctada imbricata</name>
    <name type="common">Atlantic pearl-oyster</name>
    <name type="synonym">Pinctada martensii</name>
    <dbReference type="NCBI Taxonomy" id="66713"/>
    <lineage>
        <taxon>Eukaryota</taxon>
        <taxon>Metazoa</taxon>
        <taxon>Spiralia</taxon>
        <taxon>Lophotrochozoa</taxon>
        <taxon>Mollusca</taxon>
        <taxon>Bivalvia</taxon>
        <taxon>Autobranchia</taxon>
        <taxon>Pteriomorphia</taxon>
        <taxon>Pterioida</taxon>
        <taxon>Pterioidea</taxon>
        <taxon>Pteriidae</taxon>
        <taxon>Pinctada</taxon>
    </lineage>
</organism>
<comment type="subcellular location">
    <subcellularLocation>
        <location evidence="1">Membrane</location>
        <topology evidence="1">Single-pass type I membrane protein</topology>
    </subcellularLocation>
</comment>
<dbReference type="GO" id="GO:0005886">
    <property type="term" value="C:plasma membrane"/>
    <property type="evidence" value="ECO:0007669"/>
    <property type="project" value="TreeGrafter"/>
</dbReference>
<dbReference type="PROSITE" id="PS50104">
    <property type="entry name" value="TIR"/>
    <property type="match status" value="1"/>
</dbReference>
<evidence type="ECO:0000256" key="1">
    <source>
        <dbReference type="ARBA" id="ARBA00004479"/>
    </source>
</evidence>
<proteinExistence type="inferred from homology"/>
<protein>
    <recommendedName>
        <fullName evidence="15">TIR domain-containing protein</fullName>
    </recommendedName>
</protein>
<dbReference type="SMART" id="SM00255">
    <property type="entry name" value="TIR"/>
    <property type="match status" value="1"/>
</dbReference>
<evidence type="ECO:0000256" key="8">
    <source>
        <dbReference type="ARBA" id="ARBA00022859"/>
    </source>
</evidence>
<evidence type="ECO:0000256" key="6">
    <source>
        <dbReference type="ARBA" id="ARBA00022729"/>
    </source>
</evidence>
<evidence type="ECO:0000256" key="14">
    <source>
        <dbReference type="SAM" id="SignalP"/>
    </source>
</evidence>
<evidence type="ECO:0000256" key="7">
    <source>
        <dbReference type="ARBA" id="ARBA00022737"/>
    </source>
</evidence>
<dbReference type="FunFam" id="3.40.50.10140:FF:000001">
    <property type="entry name" value="Toll-like receptor 2"/>
    <property type="match status" value="1"/>
</dbReference>
<dbReference type="InterPro" id="IPR000157">
    <property type="entry name" value="TIR_dom"/>
</dbReference>
<dbReference type="PROSITE" id="PS51450">
    <property type="entry name" value="LRR"/>
    <property type="match status" value="3"/>
</dbReference>
<feature type="chain" id="PRO_5041736485" description="TIR domain-containing protein" evidence="14">
    <location>
        <begin position="28"/>
        <end position="705"/>
    </location>
</feature>
<keyword evidence="7" id="KW-0677">Repeat</keyword>
<dbReference type="SUPFAM" id="SSF52058">
    <property type="entry name" value="L domain-like"/>
    <property type="match status" value="1"/>
</dbReference>
<evidence type="ECO:0000256" key="9">
    <source>
        <dbReference type="ARBA" id="ARBA00022989"/>
    </source>
</evidence>
<feature type="domain" description="TIR" evidence="15">
    <location>
        <begin position="564"/>
        <end position="703"/>
    </location>
</feature>
<dbReference type="InterPro" id="IPR035897">
    <property type="entry name" value="Toll_tir_struct_dom_sf"/>
</dbReference>
<evidence type="ECO:0000256" key="2">
    <source>
        <dbReference type="ARBA" id="ARBA00009634"/>
    </source>
</evidence>
<dbReference type="SUPFAM" id="SSF52200">
    <property type="entry name" value="Toll/Interleukin receptor TIR domain"/>
    <property type="match status" value="1"/>
</dbReference>
<keyword evidence="10 13" id="KW-0472">Membrane</keyword>
<accession>A0AA88XTU4</accession>
<dbReference type="GO" id="GO:0038023">
    <property type="term" value="F:signaling receptor activity"/>
    <property type="evidence" value="ECO:0007669"/>
    <property type="project" value="TreeGrafter"/>
</dbReference>
<dbReference type="Gene3D" id="3.80.10.10">
    <property type="entry name" value="Ribonuclease Inhibitor"/>
    <property type="match status" value="4"/>
</dbReference>
<dbReference type="Gene3D" id="3.40.50.10140">
    <property type="entry name" value="Toll/interleukin-1 receptor homology (TIR) domain"/>
    <property type="match status" value="1"/>
</dbReference>